<protein>
    <submittedName>
        <fullName evidence="1">Uncharacterized protein</fullName>
    </submittedName>
</protein>
<name>A0ABY4C4U1_9BACT</name>
<evidence type="ECO:0000313" key="2">
    <source>
        <dbReference type="Proteomes" id="UP000830116"/>
    </source>
</evidence>
<accession>A0ABY4C4U1</accession>
<gene>
    <name evidence="1" type="ORF">MNR06_09745</name>
</gene>
<keyword evidence="2" id="KW-1185">Reference proteome</keyword>
<dbReference type="EMBL" id="CP093442">
    <property type="protein sequence ID" value="UOE99981.1"/>
    <property type="molecule type" value="Genomic_DNA"/>
</dbReference>
<proteinExistence type="predicted"/>
<dbReference type="Proteomes" id="UP000830116">
    <property type="component" value="Chromosome"/>
</dbReference>
<reference evidence="1" key="1">
    <citation type="submission" date="2022-03" db="EMBL/GenBank/DDBJ databases">
        <title>Genome Identification and Characterization of new species Bdellovibrio reynosense LBG001 sp. nov. from a Mexico soil sample.</title>
        <authorList>
            <person name="Camilli A."/>
            <person name="Ajao Y."/>
            <person name="Guo X."/>
        </authorList>
    </citation>
    <scope>NUCLEOTIDE SEQUENCE</scope>
    <source>
        <strain evidence="1">LBG001</strain>
    </source>
</reference>
<evidence type="ECO:0000313" key="1">
    <source>
        <dbReference type="EMBL" id="UOE99981.1"/>
    </source>
</evidence>
<sequence>MKLQERSYSTKILRPKPLIYQEDDGSLIVIATSWGQPEHAQRALDEVVKYVRAAQSDVEVTSPFEFLSCLTDEINYVRTGILIANDLLYRGENKMEYFSGVEILAIFKRGSQIAWAQVGAPTLMIQRKNRGLQALSIGTDLSSEFPDQNLPPLPSQLLGLEPTCYIQCGHTHVVEGDQLVLLASSNVATSLWSKDSQDADLSTITTRMIQDDPEAPFWLGLVSVD</sequence>
<dbReference type="RefSeq" id="WP_243535507.1">
    <property type="nucleotide sequence ID" value="NZ_CP093442.1"/>
</dbReference>
<organism evidence="1 2">
    <name type="scientific">Bdellovibrio reynosensis</name>
    <dbReference type="NCBI Taxonomy" id="2835041"/>
    <lineage>
        <taxon>Bacteria</taxon>
        <taxon>Pseudomonadati</taxon>
        <taxon>Bdellovibrionota</taxon>
        <taxon>Bdellovibrionia</taxon>
        <taxon>Bdellovibrionales</taxon>
        <taxon>Pseudobdellovibrionaceae</taxon>
        <taxon>Bdellovibrio</taxon>
    </lineage>
</organism>